<evidence type="ECO:0000313" key="2">
    <source>
        <dbReference type="EMBL" id="BAD37962.1"/>
    </source>
</evidence>
<reference evidence="3" key="1">
    <citation type="journal article" date="2005" name="Nature">
        <title>The map-based sequence of the rice genome.</title>
        <authorList>
            <consortium name="International rice genome sequencing project (IRGSP)"/>
            <person name="Matsumoto T."/>
            <person name="Wu J."/>
            <person name="Kanamori H."/>
            <person name="Katayose Y."/>
            <person name="Fujisawa M."/>
            <person name="Namiki N."/>
            <person name="Mizuno H."/>
            <person name="Yamamoto K."/>
            <person name="Antonio B.A."/>
            <person name="Baba T."/>
            <person name="Sakata K."/>
            <person name="Nagamura Y."/>
            <person name="Aoki H."/>
            <person name="Arikawa K."/>
            <person name="Arita K."/>
            <person name="Bito T."/>
            <person name="Chiden Y."/>
            <person name="Fujitsuka N."/>
            <person name="Fukunaka R."/>
            <person name="Hamada M."/>
            <person name="Harada C."/>
            <person name="Hayashi A."/>
            <person name="Hijishita S."/>
            <person name="Honda M."/>
            <person name="Hosokawa S."/>
            <person name="Ichikawa Y."/>
            <person name="Idonuma A."/>
            <person name="Iijima M."/>
            <person name="Ikeda M."/>
            <person name="Ikeno M."/>
            <person name="Ito K."/>
            <person name="Ito S."/>
            <person name="Ito T."/>
            <person name="Ito Y."/>
            <person name="Ito Y."/>
            <person name="Iwabuchi A."/>
            <person name="Kamiya K."/>
            <person name="Karasawa W."/>
            <person name="Kurita K."/>
            <person name="Katagiri S."/>
            <person name="Kikuta A."/>
            <person name="Kobayashi H."/>
            <person name="Kobayashi N."/>
            <person name="Machita K."/>
            <person name="Maehara T."/>
            <person name="Masukawa M."/>
            <person name="Mizubayashi T."/>
            <person name="Mukai Y."/>
            <person name="Nagasaki H."/>
            <person name="Nagata Y."/>
            <person name="Naito S."/>
            <person name="Nakashima M."/>
            <person name="Nakama Y."/>
            <person name="Nakamichi Y."/>
            <person name="Nakamura M."/>
            <person name="Meguro A."/>
            <person name="Negishi M."/>
            <person name="Ohta I."/>
            <person name="Ohta T."/>
            <person name="Okamoto M."/>
            <person name="Ono N."/>
            <person name="Saji S."/>
            <person name="Sakaguchi M."/>
            <person name="Sakai K."/>
            <person name="Shibata M."/>
            <person name="Shimokawa T."/>
            <person name="Song J."/>
            <person name="Takazaki Y."/>
            <person name="Terasawa K."/>
            <person name="Tsugane M."/>
            <person name="Tsuji K."/>
            <person name="Ueda S."/>
            <person name="Waki K."/>
            <person name="Yamagata H."/>
            <person name="Yamamoto M."/>
            <person name="Yamamoto S."/>
            <person name="Yamane H."/>
            <person name="Yoshiki S."/>
            <person name="Yoshihara R."/>
            <person name="Yukawa K."/>
            <person name="Zhong H."/>
            <person name="Yano M."/>
            <person name="Yuan Q."/>
            <person name="Ouyang S."/>
            <person name="Liu J."/>
            <person name="Jones K.M."/>
            <person name="Gansberger K."/>
            <person name="Moffat K."/>
            <person name="Hill J."/>
            <person name="Bera J."/>
            <person name="Fadrosh D."/>
            <person name="Jin S."/>
            <person name="Johri S."/>
            <person name="Kim M."/>
            <person name="Overton L."/>
            <person name="Reardon M."/>
            <person name="Tsitrin T."/>
            <person name="Vuong H."/>
            <person name="Weaver B."/>
            <person name="Ciecko A."/>
            <person name="Tallon L."/>
            <person name="Jackson J."/>
            <person name="Pai G."/>
            <person name="Aken S.V."/>
            <person name="Utterback T."/>
            <person name="Reidmuller S."/>
            <person name="Feldblyum T."/>
            <person name="Hsiao J."/>
            <person name="Zismann V."/>
            <person name="Iobst S."/>
            <person name="de Vazeille A.R."/>
            <person name="Buell C.R."/>
            <person name="Ying K."/>
            <person name="Li Y."/>
            <person name="Lu T."/>
            <person name="Huang Y."/>
            <person name="Zhao Q."/>
            <person name="Feng Q."/>
            <person name="Zhang L."/>
            <person name="Zhu J."/>
            <person name="Weng Q."/>
            <person name="Mu J."/>
            <person name="Lu Y."/>
            <person name="Fan D."/>
            <person name="Liu Y."/>
            <person name="Guan J."/>
            <person name="Zhang Y."/>
            <person name="Yu S."/>
            <person name="Liu X."/>
            <person name="Zhang Y."/>
            <person name="Hong G."/>
            <person name="Han B."/>
            <person name="Choisne N."/>
            <person name="Demange N."/>
            <person name="Orjeda G."/>
            <person name="Samain S."/>
            <person name="Cattolico L."/>
            <person name="Pelletier E."/>
            <person name="Couloux A."/>
            <person name="Segurens B."/>
            <person name="Wincker P."/>
            <person name="D'Hont A."/>
            <person name="Scarpelli C."/>
            <person name="Weissenbach J."/>
            <person name="Salanoubat M."/>
            <person name="Quetier F."/>
            <person name="Yu Y."/>
            <person name="Kim H.R."/>
            <person name="Rambo T."/>
            <person name="Currie J."/>
            <person name="Collura K."/>
            <person name="Luo M."/>
            <person name="Yang T."/>
            <person name="Ammiraju J.S.S."/>
            <person name="Engler F."/>
            <person name="Soderlund C."/>
            <person name="Wing R.A."/>
            <person name="Palmer L.E."/>
            <person name="de la Bastide M."/>
            <person name="Spiegel L."/>
            <person name="Nascimento L."/>
            <person name="Zutavern T."/>
            <person name="O'Shaughnessy A."/>
            <person name="Dike S."/>
            <person name="Dedhia N."/>
            <person name="Preston R."/>
            <person name="Balija V."/>
            <person name="McCombie W.R."/>
            <person name="Chow T."/>
            <person name="Chen H."/>
            <person name="Chung M."/>
            <person name="Chen C."/>
            <person name="Shaw J."/>
            <person name="Wu H."/>
            <person name="Hsiao K."/>
            <person name="Chao Y."/>
            <person name="Chu M."/>
            <person name="Cheng C."/>
            <person name="Hour A."/>
            <person name="Lee P."/>
            <person name="Lin S."/>
            <person name="Lin Y."/>
            <person name="Liou J."/>
            <person name="Liu S."/>
            <person name="Hsing Y."/>
            <person name="Raghuvanshi S."/>
            <person name="Mohanty A."/>
            <person name="Bharti A.K."/>
            <person name="Gaur A."/>
            <person name="Gupta V."/>
            <person name="Kumar D."/>
            <person name="Ravi V."/>
            <person name="Vij S."/>
            <person name="Kapur A."/>
            <person name="Khurana P."/>
            <person name="Khurana P."/>
            <person name="Khurana J.P."/>
            <person name="Tyagi A.K."/>
            <person name="Gaikwad K."/>
            <person name="Singh A."/>
            <person name="Dalal V."/>
            <person name="Srivastava S."/>
            <person name="Dixit A."/>
            <person name="Pal A.K."/>
            <person name="Ghazi I.A."/>
            <person name="Yadav M."/>
            <person name="Pandit A."/>
            <person name="Bhargava A."/>
            <person name="Sureshbabu K."/>
            <person name="Batra K."/>
            <person name="Sharma T.R."/>
            <person name="Mohapatra T."/>
            <person name="Singh N.K."/>
            <person name="Messing J."/>
            <person name="Nelson A.B."/>
            <person name="Fuks G."/>
            <person name="Kavchok S."/>
            <person name="Keizer G."/>
            <person name="Linton E."/>
            <person name="Llaca V."/>
            <person name="Song R."/>
            <person name="Tanyolac B."/>
            <person name="Young S."/>
            <person name="Ho-Il K."/>
            <person name="Hahn J.H."/>
            <person name="Sangsakoo G."/>
            <person name="Vanavichit A."/>
            <person name="de Mattos Luiz.A.T."/>
            <person name="Zimmer P.D."/>
            <person name="Malone G."/>
            <person name="Dellagostin O."/>
            <person name="de Oliveira A.C."/>
            <person name="Bevan M."/>
            <person name="Bancroft I."/>
            <person name="Minx P."/>
            <person name="Cordum H."/>
            <person name="Wilson R."/>
            <person name="Cheng Z."/>
            <person name="Jin W."/>
            <person name="Jiang J."/>
            <person name="Leong S.A."/>
            <person name="Iwama H."/>
            <person name="Gojobori T."/>
            <person name="Itoh T."/>
            <person name="Niimura Y."/>
            <person name="Fujii Y."/>
            <person name="Habara T."/>
            <person name="Sakai H."/>
            <person name="Sato Y."/>
            <person name="Wilson G."/>
            <person name="Kumar K."/>
            <person name="McCouch S."/>
            <person name="Juretic N."/>
            <person name="Hoen D."/>
            <person name="Wright S."/>
            <person name="Bruskiewich R."/>
            <person name="Bureau T."/>
            <person name="Miyao A."/>
            <person name="Hirochika H."/>
            <person name="Nishikawa T."/>
            <person name="Kadowaki K."/>
            <person name="Sugiura M."/>
            <person name="Burr B."/>
            <person name="Sasaki T."/>
        </authorList>
    </citation>
    <scope>NUCLEOTIDE SEQUENCE [LARGE SCALE GENOMIC DNA]</scope>
    <source>
        <strain evidence="3">cv. Nipponbare</strain>
    </source>
</reference>
<protein>
    <submittedName>
        <fullName evidence="2">Uncharacterized protein</fullName>
    </submittedName>
</protein>
<evidence type="ECO:0000313" key="3">
    <source>
        <dbReference type="Proteomes" id="UP000000763"/>
    </source>
</evidence>
<feature type="compositionally biased region" description="Low complexity" evidence="1">
    <location>
        <begin position="65"/>
        <end position="75"/>
    </location>
</feature>
<dbReference type="Proteomes" id="UP000000763">
    <property type="component" value="Chromosome 9"/>
</dbReference>
<evidence type="ECO:0000256" key="1">
    <source>
        <dbReference type="SAM" id="MobiDB-lite"/>
    </source>
</evidence>
<reference evidence="3" key="2">
    <citation type="journal article" date="2008" name="Nucleic Acids Res.">
        <title>The rice annotation project database (RAP-DB): 2008 update.</title>
        <authorList>
            <consortium name="The rice annotation project (RAP)"/>
        </authorList>
    </citation>
    <scope>GENOME REANNOTATION</scope>
    <source>
        <strain evidence="3">cv. Nipponbare</strain>
    </source>
</reference>
<organism evidence="2 3">
    <name type="scientific">Oryza sativa subsp. japonica</name>
    <name type="common">Rice</name>
    <dbReference type="NCBI Taxonomy" id="39947"/>
    <lineage>
        <taxon>Eukaryota</taxon>
        <taxon>Viridiplantae</taxon>
        <taxon>Streptophyta</taxon>
        <taxon>Embryophyta</taxon>
        <taxon>Tracheophyta</taxon>
        <taxon>Spermatophyta</taxon>
        <taxon>Magnoliopsida</taxon>
        <taxon>Liliopsida</taxon>
        <taxon>Poales</taxon>
        <taxon>Poaceae</taxon>
        <taxon>BOP clade</taxon>
        <taxon>Oryzoideae</taxon>
        <taxon>Oryzeae</taxon>
        <taxon>Oryzinae</taxon>
        <taxon>Oryza</taxon>
        <taxon>Oryza sativa</taxon>
    </lineage>
</organism>
<sequence>MAPTSIATSLGRPAPRAQRHSPGARHAPISNAALASPARVDTLPAPGAPDLVAVLRSKPPRPVRSNSSSTTASSTRPHRCGPASEKGEELKPVPYLSAPPNWGRKSLVGGREKGWCAAVGEDEEGWGRERGGGGLHAASLGRREIRGVV</sequence>
<dbReference type="AlphaFoldDB" id="Q67V57"/>
<gene>
    <name evidence="2" type="primary">P0047B10.35</name>
</gene>
<feature type="region of interest" description="Disordered" evidence="1">
    <location>
        <begin position="1"/>
        <end position="108"/>
    </location>
</feature>
<dbReference type="EMBL" id="AP005308">
    <property type="protein sequence ID" value="BAD37962.1"/>
    <property type="molecule type" value="Genomic_DNA"/>
</dbReference>
<name>Q67V57_ORYSJ</name>
<accession>Q67V57</accession>
<proteinExistence type="predicted"/>